<evidence type="ECO:0000313" key="5">
    <source>
        <dbReference type="EMBL" id="CAA9342166.1"/>
    </source>
</evidence>
<dbReference type="PANTHER" id="PTHR14084:SF0">
    <property type="entry name" value="KYNURENINASE"/>
    <property type="match status" value="1"/>
</dbReference>
<dbReference type="GO" id="GO:0030170">
    <property type="term" value="F:pyridoxal phosphate binding"/>
    <property type="evidence" value="ECO:0007669"/>
    <property type="project" value="InterPro"/>
</dbReference>
<comment type="similarity">
    <text evidence="4">Belongs to the kynureninase family.</text>
</comment>
<dbReference type="EMBL" id="CADCUG010000104">
    <property type="protein sequence ID" value="CAA9342166.1"/>
    <property type="molecule type" value="Genomic_DNA"/>
</dbReference>
<dbReference type="Gene3D" id="3.90.1150.10">
    <property type="entry name" value="Aspartate Aminotransferase, domain 1"/>
    <property type="match status" value="1"/>
</dbReference>
<dbReference type="EC" id="3.7.1.3" evidence="4"/>
<dbReference type="InterPro" id="IPR010111">
    <property type="entry name" value="Kynureninase"/>
</dbReference>
<dbReference type="PIRSF" id="PIRSF038800">
    <property type="entry name" value="KYNU"/>
    <property type="match status" value="1"/>
</dbReference>
<dbReference type="Pfam" id="PF22580">
    <property type="entry name" value="KYNU_C"/>
    <property type="match status" value="1"/>
</dbReference>
<sequence length="400" mass="42475">MAPSRTDALERDAHDPLAEYRQRFLVDDDLVAYLDGNSLGRAPKATLERLEWLYTEQWGGRLIRGWTEGWVDLPEQVGDRLGAAALGAAAGQTVIADSTSVNLYKALHVATGLRPGRREVVVDDTSFPTDRYLVQSVAAERGLTVRWISPDPVSGPDATDVAAVLGADTAWVLLSHVDYRSGAVADLSGLSALVHDAGALAVWDLSHSVGCLDVQLDAASADLAVGCTYKYLNAGPGAPALLYVAQRHLDAASQPLQGWFGAADVFAMAERYEPAAGIRRMLTGTPYVPGLVAVDEGVALLADAGIGRVAAKARALTSFAVDLIEGYGLELASPREASARGGHVTVRVPDAEAVTARLIDRGVVPDFRNPDLVRLGMSPLTTSYIEVWEGLAVLAEERQG</sequence>
<dbReference type="SUPFAM" id="SSF53383">
    <property type="entry name" value="PLP-dependent transferases"/>
    <property type="match status" value="1"/>
</dbReference>
<dbReference type="GO" id="GO:0043420">
    <property type="term" value="P:anthranilate metabolic process"/>
    <property type="evidence" value="ECO:0007669"/>
    <property type="project" value="TreeGrafter"/>
</dbReference>
<dbReference type="GO" id="GO:0009435">
    <property type="term" value="P:NAD+ biosynthetic process"/>
    <property type="evidence" value="ECO:0007669"/>
    <property type="project" value="UniProtKB-UniPathway"/>
</dbReference>
<comment type="pathway">
    <text evidence="4">Cofactor biosynthesis; NAD(+) biosynthesis; quinolinate from L-kynurenine: step 2/3.</text>
</comment>
<protein>
    <recommendedName>
        <fullName evidence="4">Kynureninase</fullName>
        <ecNumber evidence="4">3.7.1.3</ecNumber>
    </recommendedName>
</protein>
<dbReference type="InterPro" id="IPR015424">
    <property type="entry name" value="PyrdxlP-dep_Trfase"/>
</dbReference>
<comment type="cofactor">
    <cofactor evidence="4">
        <name>pyridoxal 5'-phosphate</name>
        <dbReference type="ChEBI" id="CHEBI:597326"/>
    </cofactor>
</comment>
<keyword evidence="2 4" id="KW-0378">Hydrolase</keyword>
<keyword evidence="1 4" id="KW-0662">Pyridine nucleotide biosynthesis</keyword>
<accession>A0A6J4LVP2</accession>
<dbReference type="UniPathway" id="UPA00253">
    <property type="reaction ID" value="UER00329"/>
</dbReference>
<evidence type="ECO:0000256" key="1">
    <source>
        <dbReference type="ARBA" id="ARBA00022642"/>
    </source>
</evidence>
<evidence type="ECO:0000256" key="2">
    <source>
        <dbReference type="ARBA" id="ARBA00022801"/>
    </source>
</evidence>
<dbReference type="AlphaFoldDB" id="A0A6J4LVP2"/>
<comment type="catalytic activity">
    <reaction evidence="4">
        <text>3-hydroxy-L-kynurenine + H2O = 3-hydroxyanthranilate + L-alanine + H(+)</text>
        <dbReference type="Rhea" id="RHEA:25143"/>
        <dbReference type="ChEBI" id="CHEBI:15377"/>
        <dbReference type="ChEBI" id="CHEBI:15378"/>
        <dbReference type="ChEBI" id="CHEBI:36559"/>
        <dbReference type="ChEBI" id="CHEBI:57972"/>
        <dbReference type="ChEBI" id="CHEBI:58125"/>
        <dbReference type="EC" id="3.7.1.3"/>
    </reaction>
</comment>
<dbReference type="Gene3D" id="3.40.640.10">
    <property type="entry name" value="Type I PLP-dependent aspartate aminotransferase-like (Major domain)"/>
    <property type="match status" value="1"/>
</dbReference>
<name>A0A6J4LVP2_9ACTN</name>
<dbReference type="InterPro" id="IPR015421">
    <property type="entry name" value="PyrdxlP-dep_Trfase_major"/>
</dbReference>
<comment type="subunit">
    <text evidence="4">Homodimer.</text>
</comment>
<evidence type="ECO:0000256" key="3">
    <source>
        <dbReference type="ARBA" id="ARBA00022898"/>
    </source>
</evidence>
<dbReference type="GO" id="GO:0097053">
    <property type="term" value="P:L-kynurenine catabolic process"/>
    <property type="evidence" value="ECO:0007669"/>
    <property type="project" value="UniProtKB-UniPathway"/>
</dbReference>
<dbReference type="InterPro" id="IPR015422">
    <property type="entry name" value="PyrdxlP-dep_Trfase_small"/>
</dbReference>
<dbReference type="GO" id="GO:0019441">
    <property type="term" value="P:L-tryptophan catabolic process to kynurenine"/>
    <property type="evidence" value="ECO:0007669"/>
    <property type="project" value="TreeGrafter"/>
</dbReference>
<comment type="function">
    <text evidence="4">Catalyzes the cleavage of L-kynurenine (L-Kyn) and L-3-hydroxykynurenine (L-3OHKyn) into anthranilic acid (AA) and 3-hydroxyanthranilic acid (3-OHAA), respectively.</text>
</comment>
<dbReference type="UniPathway" id="UPA00334">
    <property type="reaction ID" value="UER00455"/>
</dbReference>
<comment type="catalytic activity">
    <reaction evidence="4">
        <text>L-kynurenine + H2O = anthranilate + L-alanine + H(+)</text>
        <dbReference type="Rhea" id="RHEA:16813"/>
        <dbReference type="ChEBI" id="CHEBI:15377"/>
        <dbReference type="ChEBI" id="CHEBI:15378"/>
        <dbReference type="ChEBI" id="CHEBI:16567"/>
        <dbReference type="ChEBI" id="CHEBI:57959"/>
        <dbReference type="ChEBI" id="CHEBI:57972"/>
        <dbReference type="EC" id="3.7.1.3"/>
    </reaction>
</comment>
<keyword evidence="3 4" id="KW-0663">Pyridoxal phosphate</keyword>
<proteinExistence type="inferred from homology"/>
<dbReference type="GO" id="GO:0005737">
    <property type="term" value="C:cytoplasm"/>
    <property type="evidence" value="ECO:0007669"/>
    <property type="project" value="InterPro"/>
</dbReference>
<dbReference type="GO" id="GO:0030429">
    <property type="term" value="F:kynureninase activity"/>
    <property type="evidence" value="ECO:0007669"/>
    <property type="project" value="UniProtKB-EC"/>
</dbReference>
<reference evidence="5" key="1">
    <citation type="submission" date="2020-02" db="EMBL/GenBank/DDBJ databases">
        <authorList>
            <person name="Meier V. D."/>
        </authorList>
    </citation>
    <scope>NUCLEOTIDE SEQUENCE</scope>
    <source>
        <strain evidence="5">AVDCRST_MAG29</strain>
    </source>
</reference>
<gene>
    <name evidence="5" type="ORF">AVDCRST_MAG29-1645</name>
</gene>
<comment type="pathway">
    <text evidence="4">Amino-acid degradation; L-kynurenine degradation; L-alanine and anthranilate from L-kynurenine: step 1/1.</text>
</comment>
<dbReference type="PANTHER" id="PTHR14084">
    <property type="entry name" value="KYNURENINASE"/>
    <property type="match status" value="1"/>
</dbReference>
<evidence type="ECO:0000256" key="4">
    <source>
        <dbReference type="PIRNR" id="PIRNR038800"/>
    </source>
</evidence>
<organism evidence="5">
    <name type="scientific">uncultured Nocardioidaceae bacterium</name>
    <dbReference type="NCBI Taxonomy" id="253824"/>
    <lineage>
        <taxon>Bacteria</taxon>
        <taxon>Bacillati</taxon>
        <taxon>Actinomycetota</taxon>
        <taxon>Actinomycetes</taxon>
        <taxon>Propionibacteriales</taxon>
        <taxon>Nocardioidaceae</taxon>
        <taxon>environmental samples</taxon>
    </lineage>
</organism>